<evidence type="ECO:0000259" key="2">
    <source>
        <dbReference type="SMART" id="SM00458"/>
    </source>
</evidence>
<dbReference type="Pfam" id="PF00652">
    <property type="entry name" value="Ricin_B_lectin"/>
    <property type="match status" value="1"/>
</dbReference>
<dbReference type="RefSeq" id="WP_159477897.1">
    <property type="nucleotide sequence ID" value="NZ_BAAATH010000022.1"/>
</dbReference>
<dbReference type="CDD" id="cd00161">
    <property type="entry name" value="beta-trefoil_Ricin-like"/>
    <property type="match status" value="1"/>
</dbReference>
<dbReference type="SUPFAM" id="SSF50370">
    <property type="entry name" value="Ricin B-like lectins"/>
    <property type="match status" value="1"/>
</dbReference>
<evidence type="ECO:0000256" key="1">
    <source>
        <dbReference type="SAM" id="SignalP"/>
    </source>
</evidence>
<dbReference type="PROSITE" id="PS50231">
    <property type="entry name" value="RICIN_B_LECTIN"/>
    <property type="match status" value="1"/>
</dbReference>
<dbReference type="EMBL" id="CP108473">
    <property type="protein sequence ID" value="WUS27270.1"/>
    <property type="molecule type" value="Genomic_DNA"/>
</dbReference>
<dbReference type="Proteomes" id="UP000435837">
    <property type="component" value="Unassembled WGS sequence"/>
</dbReference>
<dbReference type="InterPro" id="IPR000772">
    <property type="entry name" value="Ricin_B_lectin"/>
</dbReference>
<reference evidence="4" key="2">
    <citation type="submission" date="2022-10" db="EMBL/GenBank/DDBJ databases">
        <title>The complete genomes of actinobacterial strains from the NBC collection.</title>
        <authorList>
            <person name="Joergensen T.S."/>
            <person name="Alvarez Arevalo M."/>
            <person name="Sterndorff E.B."/>
            <person name="Faurdal D."/>
            <person name="Vuksanovic O."/>
            <person name="Mourched A.-S."/>
            <person name="Charusanti P."/>
            <person name="Shaw S."/>
            <person name="Blin K."/>
            <person name="Weber T."/>
        </authorList>
    </citation>
    <scope>NUCLEOTIDE SEQUENCE</scope>
    <source>
        <strain evidence="4">NBC_01256</strain>
    </source>
</reference>
<dbReference type="AlphaFoldDB" id="A0A640SBG7"/>
<organism evidence="3 5">
    <name type="scientific">Streptomyces caniferus</name>
    <dbReference type="NCBI Taxonomy" id="285557"/>
    <lineage>
        <taxon>Bacteria</taxon>
        <taxon>Bacillati</taxon>
        <taxon>Actinomycetota</taxon>
        <taxon>Actinomycetes</taxon>
        <taxon>Kitasatosporales</taxon>
        <taxon>Streptomycetaceae</taxon>
        <taxon>Streptomyces</taxon>
    </lineage>
</organism>
<evidence type="ECO:0000313" key="3">
    <source>
        <dbReference type="EMBL" id="GFE07771.1"/>
    </source>
</evidence>
<dbReference type="Proteomes" id="UP001432292">
    <property type="component" value="Chromosome"/>
</dbReference>
<feature type="domain" description="Ricin B lectin" evidence="2">
    <location>
        <begin position="39"/>
        <end position="177"/>
    </location>
</feature>
<dbReference type="GeneID" id="96633551"/>
<evidence type="ECO:0000313" key="4">
    <source>
        <dbReference type="EMBL" id="WUS27270.1"/>
    </source>
</evidence>
<proteinExistence type="predicted"/>
<accession>A0A640SBG7</accession>
<name>A0A640SBG7_9ACTN</name>
<keyword evidence="1" id="KW-0732">Signal</keyword>
<gene>
    <name evidence="4" type="ORF">OG727_36080</name>
    <name evidence="3" type="ORF">Scani_40390</name>
</gene>
<dbReference type="Gene3D" id="2.80.10.50">
    <property type="match status" value="1"/>
</dbReference>
<evidence type="ECO:0000313" key="5">
    <source>
        <dbReference type="Proteomes" id="UP000435837"/>
    </source>
</evidence>
<dbReference type="SMART" id="SM00458">
    <property type="entry name" value="RICIN"/>
    <property type="match status" value="1"/>
</dbReference>
<dbReference type="InterPro" id="IPR035992">
    <property type="entry name" value="Ricin_B-like_lectins"/>
</dbReference>
<dbReference type="EMBL" id="BLIN01000005">
    <property type="protein sequence ID" value="GFE07771.1"/>
    <property type="molecule type" value="Genomic_DNA"/>
</dbReference>
<reference evidence="3 5" key="1">
    <citation type="submission" date="2019-12" db="EMBL/GenBank/DDBJ databases">
        <title>Whole genome shotgun sequence of Streptomyces caniferus NBRC 15389.</title>
        <authorList>
            <person name="Ichikawa N."/>
            <person name="Kimura A."/>
            <person name="Kitahashi Y."/>
            <person name="Komaki H."/>
            <person name="Tamura T."/>
        </authorList>
    </citation>
    <scope>NUCLEOTIDE SEQUENCE [LARGE SCALE GENOMIC DNA]</scope>
    <source>
        <strain evidence="3 5">NBRC 15389</strain>
    </source>
</reference>
<keyword evidence="6" id="KW-1185">Reference proteome</keyword>
<feature type="chain" id="PRO_5025034039" evidence="1">
    <location>
        <begin position="35"/>
        <end position="179"/>
    </location>
</feature>
<dbReference type="OrthoDB" id="4273937at2"/>
<evidence type="ECO:0000313" key="6">
    <source>
        <dbReference type="Proteomes" id="UP001432292"/>
    </source>
</evidence>
<sequence length="179" mass="19575">MIGNMMRSLRRSAVAVAAVAGLTSMIGAAQPAQAYPAYHTIQIKTSTGKCLTIRNQSTSDGAVLEQNRCQNVAAQRFRSMNFGVADPVHVLRTFTDKCLTIGSASEGNTHFWPIIQQQCRDGSYHQRFTYFGEYGKPGTGFRSFSMGLCWTVTGGNDGARIEGDACNRSDSQRFTIVFV</sequence>
<protein>
    <submittedName>
        <fullName evidence="4">RICIN domain-containing protein</fullName>
    </submittedName>
</protein>
<feature type="signal peptide" evidence="1">
    <location>
        <begin position="1"/>
        <end position="34"/>
    </location>
</feature>